<gene>
    <name evidence="4" type="ORF">K458DRAFT_437136</name>
</gene>
<dbReference type="Proteomes" id="UP000799291">
    <property type="component" value="Unassembled WGS sequence"/>
</dbReference>
<sequence>MSGWSSQLRSITNLVMQDPRPTVVFWGPDLIMIYNKAEIELFEGFHPCMGDSARIALASVWSRYFESIIERNLAGEMAEKTNTSIPMVRNGFMEDMYLSLKFIPILDSENASQPLRTHGRYYQRGHLRARTQTLQQLSEEVPHESTLPKRLGVDTSRGLSDFERELSFARFSEGSPRTSIDYGVPQREQPNQIQYLHPDETERPGQRLSENGIAAAELNVLVAEDNPVNQRVLTKQLRNLRMKVALANHGGEALEYPCSTDYCTADGSTANKLSLILMDWEMPIMDG</sequence>
<proteinExistence type="predicted"/>
<evidence type="ECO:0000256" key="1">
    <source>
        <dbReference type="ARBA" id="ARBA00022553"/>
    </source>
</evidence>
<dbReference type="EMBL" id="MU005632">
    <property type="protein sequence ID" value="KAF2676596.1"/>
    <property type="molecule type" value="Genomic_DNA"/>
</dbReference>
<evidence type="ECO:0000259" key="3">
    <source>
        <dbReference type="PROSITE" id="PS50110"/>
    </source>
</evidence>
<accession>A0A6G1IEF6</accession>
<evidence type="ECO:0000313" key="5">
    <source>
        <dbReference type="Proteomes" id="UP000799291"/>
    </source>
</evidence>
<protein>
    <recommendedName>
        <fullName evidence="3">Response regulatory domain-containing protein</fullName>
    </recommendedName>
</protein>
<dbReference type="AlphaFoldDB" id="A0A6G1IEF6"/>
<dbReference type="PROSITE" id="PS50110">
    <property type="entry name" value="RESPONSE_REGULATORY"/>
    <property type="match status" value="1"/>
</dbReference>
<organism evidence="4 5">
    <name type="scientific">Lentithecium fluviatile CBS 122367</name>
    <dbReference type="NCBI Taxonomy" id="1168545"/>
    <lineage>
        <taxon>Eukaryota</taxon>
        <taxon>Fungi</taxon>
        <taxon>Dikarya</taxon>
        <taxon>Ascomycota</taxon>
        <taxon>Pezizomycotina</taxon>
        <taxon>Dothideomycetes</taxon>
        <taxon>Pleosporomycetidae</taxon>
        <taxon>Pleosporales</taxon>
        <taxon>Massarineae</taxon>
        <taxon>Lentitheciaceae</taxon>
        <taxon>Lentithecium</taxon>
    </lineage>
</organism>
<name>A0A6G1IEF6_9PLEO</name>
<evidence type="ECO:0000256" key="2">
    <source>
        <dbReference type="PROSITE-ProRule" id="PRU00169"/>
    </source>
</evidence>
<dbReference type="InterPro" id="IPR001789">
    <property type="entry name" value="Sig_transdc_resp-reg_receiver"/>
</dbReference>
<reference evidence="4" key="1">
    <citation type="journal article" date="2020" name="Stud. Mycol.">
        <title>101 Dothideomycetes genomes: a test case for predicting lifestyles and emergence of pathogens.</title>
        <authorList>
            <person name="Haridas S."/>
            <person name="Albert R."/>
            <person name="Binder M."/>
            <person name="Bloem J."/>
            <person name="Labutti K."/>
            <person name="Salamov A."/>
            <person name="Andreopoulos B."/>
            <person name="Baker S."/>
            <person name="Barry K."/>
            <person name="Bills G."/>
            <person name="Bluhm B."/>
            <person name="Cannon C."/>
            <person name="Castanera R."/>
            <person name="Culley D."/>
            <person name="Daum C."/>
            <person name="Ezra D."/>
            <person name="Gonzalez J."/>
            <person name="Henrissat B."/>
            <person name="Kuo A."/>
            <person name="Liang C."/>
            <person name="Lipzen A."/>
            <person name="Lutzoni F."/>
            <person name="Magnuson J."/>
            <person name="Mondo S."/>
            <person name="Nolan M."/>
            <person name="Ohm R."/>
            <person name="Pangilinan J."/>
            <person name="Park H.-J."/>
            <person name="Ramirez L."/>
            <person name="Alfaro M."/>
            <person name="Sun H."/>
            <person name="Tritt A."/>
            <person name="Yoshinaga Y."/>
            <person name="Zwiers L.-H."/>
            <person name="Turgeon B."/>
            <person name="Goodwin S."/>
            <person name="Spatafora J."/>
            <person name="Crous P."/>
            <person name="Grigoriev I."/>
        </authorList>
    </citation>
    <scope>NUCLEOTIDE SEQUENCE</scope>
    <source>
        <strain evidence="4">CBS 122367</strain>
    </source>
</reference>
<dbReference type="CDD" id="cd17546">
    <property type="entry name" value="REC_hyHK_CKI1_RcsC-like"/>
    <property type="match status" value="1"/>
</dbReference>
<dbReference type="GO" id="GO:0000160">
    <property type="term" value="P:phosphorelay signal transduction system"/>
    <property type="evidence" value="ECO:0007669"/>
    <property type="project" value="InterPro"/>
</dbReference>
<dbReference type="SUPFAM" id="SSF52172">
    <property type="entry name" value="CheY-like"/>
    <property type="match status" value="1"/>
</dbReference>
<dbReference type="InterPro" id="IPR050956">
    <property type="entry name" value="2C_system_His_kinase"/>
</dbReference>
<evidence type="ECO:0000313" key="4">
    <source>
        <dbReference type="EMBL" id="KAF2676596.1"/>
    </source>
</evidence>
<dbReference type="PANTHER" id="PTHR43719:SF30">
    <property type="entry name" value="TWO-COMPONENT SYSTEM RESPONSE REGULATOR"/>
    <property type="match status" value="1"/>
</dbReference>
<dbReference type="OrthoDB" id="60033at2759"/>
<dbReference type="PANTHER" id="PTHR43719">
    <property type="entry name" value="TWO-COMPONENT HISTIDINE KINASE"/>
    <property type="match status" value="1"/>
</dbReference>
<feature type="modified residue" description="4-aspartylphosphate" evidence="2">
    <location>
        <position position="279"/>
    </location>
</feature>
<keyword evidence="5" id="KW-1185">Reference proteome</keyword>
<dbReference type="InterPro" id="IPR011006">
    <property type="entry name" value="CheY-like_superfamily"/>
</dbReference>
<feature type="domain" description="Response regulatory" evidence="3">
    <location>
        <begin position="219"/>
        <end position="287"/>
    </location>
</feature>
<keyword evidence="1 2" id="KW-0597">Phosphoprotein</keyword>
<dbReference type="Gene3D" id="3.40.50.2300">
    <property type="match status" value="1"/>
</dbReference>